<protein>
    <submittedName>
        <fullName evidence="1">Uncharacterized protein</fullName>
    </submittedName>
</protein>
<dbReference type="KEGG" id="vg:18938349"/>
<dbReference type="Proteomes" id="UP000019700">
    <property type="component" value="Genome"/>
</dbReference>
<name>W8NWL4_9CAUD</name>
<organism evidence="1 2">
    <name type="scientific">Microbacterium phage vB_MoxS-ISF9</name>
    <dbReference type="NCBI Taxonomy" id="1458670"/>
    <lineage>
        <taxon>Viruses</taxon>
        <taxon>Duplodnaviria</taxon>
        <taxon>Heunggongvirae</taxon>
        <taxon>Uroviricota</taxon>
        <taxon>Caudoviricetes</taxon>
        <taxon>Farahnazvirus</taxon>
        <taxon>Farahnazvirus ISF9</taxon>
    </lineage>
</organism>
<keyword evidence="2" id="KW-1185">Reference proteome</keyword>
<accession>W8NWL4</accession>
<dbReference type="EMBL" id="KJ173786">
    <property type="protein sequence ID" value="AHL18508.1"/>
    <property type="molecule type" value="Genomic_DNA"/>
</dbReference>
<evidence type="ECO:0000313" key="1">
    <source>
        <dbReference type="EMBL" id="AHL18508.1"/>
    </source>
</evidence>
<sequence>MAAREEQETIVSMGRVDEYMTIWTNNIVHVRALEKEGRAVRISPENPITFEEFSEHLEAGFGVEYRVKAEDARILNVFGRKVKPKTEEEKRAIAERMRAGREAAQ</sequence>
<gene>
    <name evidence="1" type="ORF">ISF9_038</name>
</gene>
<reference evidence="1 2" key="1">
    <citation type="journal article" date="2014" name="Arch. Virol.">
        <title>Complete genome sequence of a novel phage, vB_MoxS-ISF9, infecting methylotrophic Microbacterium: first report of a virulent Microbacterium phage.</title>
        <authorList>
            <person name="Zamani I."/>
            <person name="Bouzari M."/>
            <person name="Emtiazi G."/>
            <person name="Ghasemi S.M."/>
            <person name="Chang H.I."/>
        </authorList>
    </citation>
    <scope>NUCLEOTIDE SEQUENCE [LARGE SCALE GENOMIC DNA]</scope>
</reference>
<dbReference type="RefSeq" id="YP_009021483.1">
    <property type="nucleotide sequence ID" value="NC_023859.1"/>
</dbReference>
<dbReference type="GeneID" id="18938349"/>
<proteinExistence type="predicted"/>
<evidence type="ECO:0000313" key="2">
    <source>
        <dbReference type="Proteomes" id="UP000019700"/>
    </source>
</evidence>